<evidence type="ECO:0000256" key="1">
    <source>
        <dbReference type="ARBA" id="ARBA00023125"/>
    </source>
</evidence>
<proteinExistence type="predicted"/>
<dbReference type="Gene3D" id="1.10.357.10">
    <property type="entry name" value="Tetracycline Repressor, domain 2"/>
    <property type="match status" value="1"/>
</dbReference>
<dbReference type="Pfam" id="PF17940">
    <property type="entry name" value="TetR_C_31"/>
    <property type="match status" value="1"/>
</dbReference>
<dbReference type="Proteomes" id="UP001347146">
    <property type="component" value="Unassembled WGS sequence"/>
</dbReference>
<feature type="domain" description="HTH tetR-type" evidence="3">
    <location>
        <begin position="7"/>
        <end position="67"/>
    </location>
</feature>
<dbReference type="SUPFAM" id="SSF46689">
    <property type="entry name" value="Homeodomain-like"/>
    <property type="match status" value="1"/>
</dbReference>
<keyword evidence="1 2" id="KW-0238">DNA-binding</keyword>
<sequence length="206" mass="22242">MPYVESAVRSRQVVAAARAVMMRAGVGGLTMRAVANEAQIPLGTLQYVYPTKLGLLHAVIEDVVEEIATVLRDSAELDAGLGHAISNGLRNFWSDLVIDHHALQLLQLELVTHALRTPGLEDLPRWQYERYCQVVSDWCAMAAARADEVCAVPYSQLARVLVAGVDGLIVQHVVSPNSDHAADDVEALIQMIVSLAAPQPRSTASA</sequence>
<dbReference type="Pfam" id="PF00440">
    <property type="entry name" value="TetR_N"/>
    <property type="match status" value="1"/>
</dbReference>
<reference evidence="4 5" key="1">
    <citation type="submission" date="2024-01" db="EMBL/GenBank/DDBJ databases">
        <title>Draft genome sequence of Gordonia sp. LSe1-13.</title>
        <authorList>
            <person name="Suphannarot A."/>
            <person name="Mingma R."/>
        </authorList>
    </citation>
    <scope>NUCLEOTIDE SEQUENCE [LARGE SCALE GENOMIC DNA]</scope>
    <source>
        <strain evidence="4 5">LSe1-13</strain>
    </source>
</reference>
<feature type="DNA-binding region" description="H-T-H motif" evidence="2">
    <location>
        <begin position="30"/>
        <end position="49"/>
    </location>
</feature>
<gene>
    <name evidence="4" type="ORF">VZC37_17245</name>
</gene>
<evidence type="ECO:0000313" key="5">
    <source>
        <dbReference type="Proteomes" id="UP001347146"/>
    </source>
</evidence>
<dbReference type="EMBL" id="JAZDUF010000005">
    <property type="protein sequence ID" value="MEE3852092.1"/>
    <property type="molecule type" value="Genomic_DNA"/>
</dbReference>
<dbReference type="InterPro" id="IPR036271">
    <property type="entry name" value="Tet_transcr_reg_TetR-rel_C_sf"/>
</dbReference>
<dbReference type="InterPro" id="IPR041583">
    <property type="entry name" value="TetR_C_31"/>
</dbReference>
<organism evidence="4 5">
    <name type="scientific">Gordonia sesuvii</name>
    <dbReference type="NCBI Taxonomy" id="3116777"/>
    <lineage>
        <taxon>Bacteria</taxon>
        <taxon>Bacillati</taxon>
        <taxon>Actinomycetota</taxon>
        <taxon>Actinomycetes</taxon>
        <taxon>Mycobacteriales</taxon>
        <taxon>Gordoniaceae</taxon>
        <taxon>Gordonia</taxon>
    </lineage>
</organism>
<keyword evidence="5" id="KW-1185">Reference proteome</keyword>
<evidence type="ECO:0000313" key="4">
    <source>
        <dbReference type="EMBL" id="MEE3852092.1"/>
    </source>
</evidence>
<dbReference type="InterPro" id="IPR050109">
    <property type="entry name" value="HTH-type_TetR-like_transc_reg"/>
</dbReference>
<evidence type="ECO:0000256" key="2">
    <source>
        <dbReference type="PROSITE-ProRule" id="PRU00335"/>
    </source>
</evidence>
<dbReference type="SUPFAM" id="SSF48498">
    <property type="entry name" value="Tetracyclin repressor-like, C-terminal domain"/>
    <property type="match status" value="1"/>
</dbReference>
<protein>
    <submittedName>
        <fullName evidence="4">TetR/AcrR family transcriptional regulator</fullName>
    </submittedName>
</protein>
<dbReference type="RefSeq" id="WP_330433982.1">
    <property type="nucleotide sequence ID" value="NZ_JAZDUF010000005.1"/>
</dbReference>
<comment type="caution">
    <text evidence="4">The sequence shown here is derived from an EMBL/GenBank/DDBJ whole genome shotgun (WGS) entry which is preliminary data.</text>
</comment>
<name>A0ABU7MG47_9ACTN</name>
<dbReference type="InterPro" id="IPR001647">
    <property type="entry name" value="HTH_TetR"/>
</dbReference>
<dbReference type="PANTHER" id="PTHR30055">
    <property type="entry name" value="HTH-TYPE TRANSCRIPTIONAL REGULATOR RUTR"/>
    <property type="match status" value="1"/>
</dbReference>
<dbReference type="PANTHER" id="PTHR30055:SF231">
    <property type="entry name" value="TRANSCRIPTIONAL REGULATORY PROTEIN (PROBABLY DEOR-FAMILY)-RELATED"/>
    <property type="match status" value="1"/>
</dbReference>
<dbReference type="PROSITE" id="PS50977">
    <property type="entry name" value="HTH_TETR_2"/>
    <property type="match status" value="1"/>
</dbReference>
<evidence type="ECO:0000259" key="3">
    <source>
        <dbReference type="PROSITE" id="PS50977"/>
    </source>
</evidence>
<dbReference type="InterPro" id="IPR009057">
    <property type="entry name" value="Homeodomain-like_sf"/>
</dbReference>
<accession>A0ABU7MG47</accession>